<evidence type="ECO:0000313" key="1">
    <source>
        <dbReference type="EMBL" id="KAH3747430.1"/>
    </source>
</evidence>
<gene>
    <name evidence="1" type="ORF">DPMN_181857</name>
</gene>
<name>A0A9D4I430_DREPO</name>
<dbReference type="AlphaFoldDB" id="A0A9D4I430"/>
<dbReference type="Proteomes" id="UP000828390">
    <property type="component" value="Unassembled WGS sequence"/>
</dbReference>
<protein>
    <submittedName>
        <fullName evidence="1">Uncharacterized protein</fullName>
    </submittedName>
</protein>
<keyword evidence="2" id="KW-1185">Reference proteome</keyword>
<reference evidence="1" key="1">
    <citation type="journal article" date="2019" name="bioRxiv">
        <title>The Genome of the Zebra Mussel, Dreissena polymorpha: A Resource for Invasive Species Research.</title>
        <authorList>
            <person name="McCartney M.A."/>
            <person name="Auch B."/>
            <person name="Kono T."/>
            <person name="Mallez S."/>
            <person name="Zhang Y."/>
            <person name="Obille A."/>
            <person name="Becker A."/>
            <person name="Abrahante J.E."/>
            <person name="Garbe J."/>
            <person name="Badalamenti J.P."/>
            <person name="Herman A."/>
            <person name="Mangelson H."/>
            <person name="Liachko I."/>
            <person name="Sullivan S."/>
            <person name="Sone E.D."/>
            <person name="Koren S."/>
            <person name="Silverstein K.A.T."/>
            <person name="Beckman K.B."/>
            <person name="Gohl D.M."/>
        </authorList>
    </citation>
    <scope>NUCLEOTIDE SEQUENCE</scope>
    <source>
        <strain evidence="1">Duluth1</strain>
        <tissue evidence="1">Whole animal</tissue>
    </source>
</reference>
<sequence>MSPEGLPVNAVERLSIVNEVDIQRRIPLQGLFQTDAQGFDLIRARTLLSKACLLVTMMRVYYFFDSVQQDALKHLSWDGQCYSSVVGTGTEVAFFGKLDDVTILPL</sequence>
<reference evidence="1" key="2">
    <citation type="submission" date="2020-11" db="EMBL/GenBank/DDBJ databases">
        <authorList>
            <person name="McCartney M.A."/>
            <person name="Auch B."/>
            <person name="Kono T."/>
            <person name="Mallez S."/>
            <person name="Becker A."/>
            <person name="Gohl D.M."/>
            <person name="Silverstein K.A.T."/>
            <person name="Koren S."/>
            <person name="Bechman K.B."/>
            <person name="Herman A."/>
            <person name="Abrahante J.E."/>
            <person name="Garbe J."/>
        </authorList>
    </citation>
    <scope>NUCLEOTIDE SEQUENCE</scope>
    <source>
        <strain evidence="1">Duluth1</strain>
        <tissue evidence="1">Whole animal</tissue>
    </source>
</reference>
<organism evidence="1 2">
    <name type="scientific">Dreissena polymorpha</name>
    <name type="common">Zebra mussel</name>
    <name type="synonym">Mytilus polymorpha</name>
    <dbReference type="NCBI Taxonomy" id="45954"/>
    <lineage>
        <taxon>Eukaryota</taxon>
        <taxon>Metazoa</taxon>
        <taxon>Spiralia</taxon>
        <taxon>Lophotrochozoa</taxon>
        <taxon>Mollusca</taxon>
        <taxon>Bivalvia</taxon>
        <taxon>Autobranchia</taxon>
        <taxon>Heteroconchia</taxon>
        <taxon>Euheterodonta</taxon>
        <taxon>Imparidentia</taxon>
        <taxon>Neoheterodontei</taxon>
        <taxon>Myida</taxon>
        <taxon>Dreissenoidea</taxon>
        <taxon>Dreissenidae</taxon>
        <taxon>Dreissena</taxon>
    </lineage>
</organism>
<proteinExistence type="predicted"/>
<comment type="caution">
    <text evidence="1">The sequence shown here is derived from an EMBL/GenBank/DDBJ whole genome shotgun (WGS) entry which is preliminary data.</text>
</comment>
<evidence type="ECO:0000313" key="2">
    <source>
        <dbReference type="Proteomes" id="UP000828390"/>
    </source>
</evidence>
<accession>A0A9D4I430</accession>
<dbReference type="EMBL" id="JAIWYP010000010">
    <property type="protein sequence ID" value="KAH3747430.1"/>
    <property type="molecule type" value="Genomic_DNA"/>
</dbReference>